<dbReference type="InterPro" id="IPR051049">
    <property type="entry name" value="Dienelactone_hydrolase-like"/>
</dbReference>
<dbReference type="AlphaFoldDB" id="A0A1H2LCM3"/>
<dbReference type="Gene3D" id="3.40.50.1820">
    <property type="entry name" value="alpha/beta hydrolase"/>
    <property type="match status" value="1"/>
</dbReference>
<accession>A0A1H2LCM3</accession>
<dbReference type="OrthoDB" id="2834584at2"/>
<proteinExistence type="predicted"/>
<organism evidence="2 3">
    <name type="scientific">Jiangella alkaliphila</name>
    <dbReference type="NCBI Taxonomy" id="419479"/>
    <lineage>
        <taxon>Bacteria</taxon>
        <taxon>Bacillati</taxon>
        <taxon>Actinomycetota</taxon>
        <taxon>Actinomycetes</taxon>
        <taxon>Jiangellales</taxon>
        <taxon>Jiangellaceae</taxon>
        <taxon>Jiangella</taxon>
    </lineage>
</organism>
<dbReference type="InterPro" id="IPR029058">
    <property type="entry name" value="AB_hydrolase_fold"/>
</dbReference>
<keyword evidence="3" id="KW-1185">Reference proteome</keyword>
<dbReference type="PANTHER" id="PTHR46623:SF6">
    <property type="entry name" value="ALPHA_BETA-HYDROLASES SUPERFAMILY PROTEIN"/>
    <property type="match status" value="1"/>
</dbReference>
<dbReference type="SUPFAM" id="SSF53474">
    <property type="entry name" value="alpha/beta-Hydrolases"/>
    <property type="match status" value="1"/>
</dbReference>
<keyword evidence="2" id="KW-0378">Hydrolase</keyword>
<name>A0A1H2LCM3_9ACTN</name>
<dbReference type="RefSeq" id="WP_046770760.1">
    <property type="nucleotide sequence ID" value="NZ_LBMC01000032.1"/>
</dbReference>
<dbReference type="GO" id="GO:0016787">
    <property type="term" value="F:hydrolase activity"/>
    <property type="evidence" value="ECO:0007669"/>
    <property type="project" value="UniProtKB-KW"/>
</dbReference>
<gene>
    <name evidence="2" type="ORF">SAMN04488563_5812</name>
</gene>
<dbReference type="Proteomes" id="UP000182977">
    <property type="component" value="Chromosome I"/>
</dbReference>
<evidence type="ECO:0000259" key="1">
    <source>
        <dbReference type="Pfam" id="PF01738"/>
    </source>
</evidence>
<feature type="domain" description="Dienelactone hydrolase" evidence="1">
    <location>
        <begin position="4"/>
        <end position="191"/>
    </location>
</feature>
<reference evidence="3" key="1">
    <citation type="submission" date="2016-10" db="EMBL/GenBank/DDBJ databases">
        <authorList>
            <person name="Varghese N."/>
            <person name="Submissions S."/>
        </authorList>
    </citation>
    <scope>NUCLEOTIDE SEQUENCE [LARGE SCALE GENOMIC DNA]</scope>
    <source>
        <strain evidence="3">DSM 45079</strain>
    </source>
</reference>
<dbReference type="STRING" id="419479.SAMN04488563_5812"/>
<dbReference type="Pfam" id="PF01738">
    <property type="entry name" value="DLH"/>
    <property type="match status" value="1"/>
</dbReference>
<evidence type="ECO:0000313" key="3">
    <source>
        <dbReference type="Proteomes" id="UP000182977"/>
    </source>
</evidence>
<protein>
    <submittedName>
        <fullName evidence="2">Dienelactone hydrolase</fullName>
    </submittedName>
</protein>
<dbReference type="InterPro" id="IPR002925">
    <property type="entry name" value="Dienelactn_hydro"/>
</dbReference>
<dbReference type="PANTHER" id="PTHR46623">
    <property type="entry name" value="CARBOXYMETHYLENEBUTENOLIDASE-RELATED"/>
    <property type="match status" value="1"/>
</dbReference>
<evidence type="ECO:0000313" key="2">
    <source>
        <dbReference type="EMBL" id="SDU78564.1"/>
    </source>
</evidence>
<sequence>MAEVLLFHHAQGLTPGIAGFAADLRAAGHTVHTPDLFDGRTFGTIEEGMAHAEAIGFPDAVIERGVAAAEELPTDLVYAGFSLGVLPAQLLAQTRAGARGALLFYSCVPVSAFGPRWPDGVRVQVHGMDADPIFVGEGDVDAARALVEEADDAELFLYPGDQHYFADSSLASYDAEATALLTRRVLDFLDHG</sequence>
<dbReference type="EMBL" id="LT629791">
    <property type="protein sequence ID" value="SDU78564.1"/>
    <property type="molecule type" value="Genomic_DNA"/>
</dbReference>